<dbReference type="InterPro" id="IPR003137">
    <property type="entry name" value="PA_domain"/>
</dbReference>
<keyword evidence="4 7" id="KW-0378">Hydrolase</keyword>
<dbReference type="CDD" id="cd04852">
    <property type="entry name" value="Peptidases_S8_3"/>
    <property type="match status" value="1"/>
</dbReference>
<accession>A0AAP0HFG2</accession>
<comment type="similarity">
    <text evidence="1 7">Belongs to the peptidase S8 family.</text>
</comment>
<keyword evidence="6" id="KW-0325">Glycoprotein</keyword>
<dbReference type="Gene3D" id="3.50.30.30">
    <property type="match status" value="1"/>
</dbReference>
<reference evidence="12 13" key="1">
    <citation type="submission" date="2024-01" db="EMBL/GenBank/DDBJ databases">
        <title>Genome assemblies of Stephania.</title>
        <authorList>
            <person name="Yang L."/>
        </authorList>
    </citation>
    <scope>NUCLEOTIDE SEQUENCE [LARGE SCALE GENOMIC DNA]</scope>
    <source>
        <strain evidence="12">YNDBR</strain>
        <tissue evidence="12">Leaf</tissue>
    </source>
</reference>
<organism evidence="12 13">
    <name type="scientific">Stephania yunnanensis</name>
    <dbReference type="NCBI Taxonomy" id="152371"/>
    <lineage>
        <taxon>Eukaryota</taxon>
        <taxon>Viridiplantae</taxon>
        <taxon>Streptophyta</taxon>
        <taxon>Embryophyta</taxon>
        <taxon>Tracheophyta</taxon>
        <taxon>Spermatophyta</taxon>
        <taxon>Magnoliopsida</taxon>
        <taxon>Ranunculales</taxon>
        <taxon>Menispermaceae</taxon>
        <taxon>Menispermoideae</taxon>
        <taxon>Cissampelideae</taxon>
        <taxon>Stephania</taxon>
    </lineage>
</organism>
<sequence length="861" mass="92005">MWGYGSGHVDPERAVDPGLVFDLTSDEYVQFLCGSGYKMTDIRGITMKPVNCKGKKMKPWDLNYPSISVVFNPSNQTKFEVAVARTVTQVSKDASRYTLSIESPSGTVVSVDPAELVFSKVEEKLSYVVNISAKKAQLPRGDGTSVFGRMTWNDGRHVNCASWVLYKLTKAQAEQVRTRPEVLTVYPDQIRQLQTTRSRQFLGILNPLDQNNNSNGLIGILQASDYGSNVIIGVLDTGIWPERDSFHDRGLGSAPSHWKSLCDKELNTSIAFCNNKILGAKVFGSGFFAMKNEAKPLEGESPRDTEGHGTHTASIAAGREVKKASLFGYASGTAVGIAPKARLAIYKICWPYGCSDSDIIAGFDTAVQDGVDIISLSVGSAPQEYSSDPIAIAAFGAIDHGVFVSASDGNSGPSGSSVINIAPWITTVGAGTIDRKFPADLVLENGRVITGSSLYSGDPLPNNKFFPLIYAVNGSTAGSGAAICDSGSLDPKHVRGKIVVCDRGGVSRAEKGDTVRKAGGVGMVVANTDGEGESLLNDAHILPALSITATSGHVVAKYLAKSKNPRGTIVFRGTELDVKPAPVVAGFSSRGPNAISPYIIKPDLIAPGVDILAGWPGKLGPTDLASDKRKTAFNILSGTSMSCPHVSGVAALLKGAHQDWSAGEDPIGHDDYIVHNTGNSFSDGFYVNNISDVWGYGSGHVDPEKAVDPGLVFDLTVDDYVQFLCGSGYSKNDIRTVTRRDVKCKKKGLKPWDLNYPSISVVFHQSNRTNLEVAVTRTVTLVSKEASRYTVSIENPSGIVVSVDPSELAFSQTEEKLSYVVNISVENNEVPRGVKKSVLGRITWSDGTHVVGVPIAVTWDN</sequence>
<dbReference type="SUPFAM" id="SSF52025">
    <property type="entry name" value="PA domain"/>
    <property type="match status" value="1"/>
</dbReference>
<dbReference type="Pfam" id="PF00082">
    <property type="entry name" value="Peptidase_S8"/>
    <property type="match status" value="1"/>
</dbReference>
<evidence type="ECO:0000259" key="9">
    <source>
        <dbReference type="Pfam" id="PF02225"/>
    </source>
</evidence>
<evidence type="ECO:0000259" key="8">
    <source>
        <dbReference type="Pfam" id="PF00082"/>
    </source>
</evidence>
<dbReference type="InterPro" id="IPR034197">
    <property type="entry name" value="Peptidases_S8_3"/>
</dbReference>
<dbReference type="InterPro" id="IPR041469">
    <property type="entry name" value="Subtilisin-like_FN3"/>
</dbReference>
<keyword evidence="3" id="KW-0732">Signal</keyword>
<keyword evidence="2 7" id="KW-0645">Protease</keyword>
<evidence type="ECO:0000259" key="11">
    <source>
        <dbReference type="Pfam" id="PF17766"/>
    </source>
</evidence>
<dbReference type="Pfam" id="PF02225">
    <property type="entry name" value="PA"/>
    <property type="match status" value="1"/>
</dbReference>
<feature type="domain" description="Inhibitor I9" evidence="10">
    <location>
        <begin position="167"/>
        <end position="194"/>
    </location>
</feature>
<feature type="domain" description="Subtilisin-like protease fibronectin type-III" evidence="11">
    <location>
        <begin position="753"/>
        <end position="857"/>
    </location>
</feature>
<evidence type="ECO:0000256" key="2">
    <source>
        <dbReference type="ARBA" id="ARBA00022670"/>
    </source>
</evidence>
<dbReference type="FunFam" id="3.50.30.30:FF:000005">
    <property type="entry name" value="subtilisin-like protease SBT1.5"/>
    <property type="match status" value="1"/>
</dbReference>
<feature type="active site" description="Charge relay system" evidence="7">
    <location>
        <position position="640"/>
    </location>
</feature>
<evidence type="ECO:0000256" key="3">
    <source>
        <dbReference type="ARBA" id="ARBA00022729"/>
    </source>
</evidence>
<evidence type="ECO:0000256" key="6">
    <source>
        <dbReference type="ARBA" id="ARBA00023180"/>
    </source>
</evidence>
<dbReference type="InterPro" id="IPR045051">
    <property type="entry name" value="SBT"/>
</dbReference>
<evidence type="ECO:0000259" key="10">
    <source>
        <dbReference type="Pfam" id="PF05922"/>
    </source>
</evidence>
<dbReference type="PANTHER" id="PTHR10795">
    <property type="entry name" value="PROPROTEIN CONVERTASE SUBTILISIN/KEXIN"/>
    <property type="match status" value="1"/>
</dbReference>
<dbReference type="Pfam" id="PF17766">
    <property type="entry name" value="fn3_6"/>
    <property type="match status" value="2"/>
</dbReference>
<evidence type="ECO:0000256" key="4">
    <source>
        <dbReference type="ARBA" id="ARBA00022801"/>
    </source>
</evidence>
<name>A0AAP0HFG2_9MAGN</name>
<dbReference type="Gene3D" id="3.40.50.200">
    <property type="entry name" value="Peptidase S8/S53 domain"/>
    <property type="match status" value="1"/>
</dbReference>
<dbReference type="InterPro" id="IPR046450">
    <property type="entry name" value="PA_dom_sf"/>
</dbReference>
<dbReference type="InterPro" id="IPR010259">
    <property type="entry name" value="S8pro/Inhibitor_I9"/>
</dbReference>
<evidence type="ECO:0000313" key="12">
    <source>
        <dbReference type="EMBL" id="KAK9086353.1"/>
    </source>
</evidence>
<dbReference type="InterPro" id="IPR015500">
    <property type="entry name" value="Peptidase_S8_subtilisin-rel"/>
</dbReference>
<proteinExistence type="inferred from homology"/>
<evidence type="ECO:0000256" key="5">
    <source>
        <dbReference type="ARBA" id="ARBA00022825"/>
    </source>
</evidence>
<feature type="domain" description="Subtilisin-like protease fibronectin type-III" evidence="11">
    <location>
        <begin position="61"/>
        <end position="158"/>
    </location>
</feature>
<dbReference type="SUPFAM" id="SSF52743">
    <property type="entry name" value="Subtilisin-like"/>
    <property type="match status" value="1"/>
</dbReference>
<dbReference type="AlphaFoldDB" id="A0AAP0HFG2"/>
<dbReference type="PRINTS" id="PR00723">
    <property type="entry name" value="SUBTILISIN"/>
</dbReference>
<dbReference type="PROSITE" id="PS00138">
    <property type="entry name" value="SUBTILASE_SER"/>
    <property type="match status" value="1"/>
</dbReference>
<gene>
    <name evidence="12" type="ORF">Syun_028747</name>
</gene>
<evidence type="ECO:0008006" key="14">
    <source>
        <dbReference type="Google" id="ProtNLM"/>
    </source>
</evidence>
<keyword evidence="5 7" id="KW-0720">Serine protease</keyword>
<evidence type="ECO:0000313" key="13">
    <source>
        <dbReference type="Proteomes" id="UP001420932"/>
    </source>
</evidence>
<protein>
    <recommendedName>
        <fullName evidence="14">Subtilisin</fullName>
    </recommendedName>
</protein>
<keyword evidence="13" id="KW-1185">Reference proteome</keyword>
<dbReference type="Pfam" id="PF05922">
    <property type="entry name" value="Inhibitor_I9"/>
    <property type="match status" value="1"/>
</dbReference>
<dbReference type="EMBL" id="JBBNAF010000013">
    <property type="protein sequence ID" value="KAK9086353.1"/>
    <property type="molecule type" value="Genomic_DNA"/>
</dbReference>
<dbReference type="InterPro" id="IPR000209">
    <property type="entry name" value="Peptidase_S8/S53_dom"/>
</dbReference>
<dbReference type="FunFam" id="3.40.50.200:FF:000006">
    <property type="entry name" value="Subtilisin-like protease SBT1.5"/>
    <property type="match status" value="1"/>
</dbReference>
<dbReference type="Gene3D" id="2.60.40.2310">
    <property type="match status" value="2"/>
</dbReference>
<dbReference type="GO" id="GO:0004252">
    <property type="term" value="F:serine-type endopeptidase activity"/>
    <property type="evidence" value="ECO:0007669"/>
    <property type="project" value="UniProtKB-UniRule"/>
</dbReference>
<feature type="domain" description="Peptidase S8/S53" evidence="8">
    <location>
        <begin position="227"/>
        <end position="677"/>
    </location>
</feature>
<dbReference type="CDD" id="cd02120">
    <property type="entry name" value="PA_subtilisin_like"/>
    <property type="match status" value="1"/>
</dbReference>
<dbReference type="PROSITE" id="PS51892">
    <property type="entry name" value="SUBTILASE"/>
    <property type="match status" value="1"/>
</dbReference>
<dbReference type="Proteomes" id="UP001420932">
    <property type="component" value="Unassembled WGS sequence"/>
</dbReference>
<dbReference type="InterPro" id="IPR036852">
    <property type="entry name" value="Peptidase_S8/S53_dom_sf"/>
</dbReference>
<evidence type="ECO:0000256" key="7">
    <source>
        <dbReference type="PROSITE-ProRule" id="PRU01240"/>
    </source>
</evidence>
<feature type="domain" description="PA" evidence="9">
    <location>
        <begin position="467"/>
        <end position="553"/>
    </location>
</feature>
<comment type="caution">
    <text evidence="12">The sequence shown here is derived from an EMBL/GenBank/DDBJ whole genome shotgun (WGS) entry which is preliminary data.</text>
</comment>
<feature type="active site" description="Charge relay system" evidence="7">
    <location>
        <position position="236"/>
    </location>
</feature>
<evidence type="ECO:0000256" key="1">
    <source>
        <dbReference type="ARBA" id="ARBA00011073"/>
    </source>
</evidence>
<dbReference type="GO" id="GO:0006508">
    <property type="term" value="P:proteolysis"/>
    <property type="evidence" value="ECO:0007669"/>
    <property type="project" value="UniProtKB-KW"/>
</dbReference>
<dbReference type="InterPro" id="IPR023828">
    <property type="entry name" value="Peptidase_S8_Ser-AS"/>
</dbReference>
<feature type="active site" description="Charge relay system" evidence="7">
    <location>
        <position position="308"/>
    </location>
</feature>